<feature type="binding site" evidence="2">
    <location>
        <position position="36"/>
    </location>
    <ligand>
        <name>Mg(2+)</name>
        <dbReference type="ChEBI" id="CHEBI:18420"/>
        <label>1</label>
    </ligand>
</feature>
<dbReference type="GO" id="GO:0005524">
    <property type="term" value="F:ATP binding"/>
    <property type="evidence" value="ECO:0007669"/>
    <property type="project" value="UniProtKB-UniRule"/>
</dbReference>
<comment type="similarity">
    <text evidence="2">Belongs to the thiamine-monophosphate kinase family.</text>
</comment>
<reference evidence="4 5" key="1">
    <citation type="journal article" date="2003" name="Proc. Natl. Acad. Sci. U.S.A.">
        <title>Complete genome sequence and analysis of Wolinella succinogenes.</title>
        <authorList>
            <person name="Baar C."/>
            <person name="Eppinger M."/>
            <person name="Raddatz G."/>
            <person name="Simon JM."/>
            <person name="Lanz C."/>
            <person name="Klimmek O."/>
            <person name="Nandakumar R."/>
            <person name="Gross R."/>
            <person name="Rosinus A."/>
            <person name="Keller H."/>
            <person name="Jagtap P."/>
            <person name="Linke B."/>
            <person name="Meyer F."/>
            <person name="Lederer H."/>
            <person name="Schuster S.C."/>
        </authorList>
    </citation>
    <scope>NUCLEOTIDE SEQUENCE [LARGE SCALE GENOMIC DNA]</scope>
    <source>
        <strain evidence="5">ATCC 29543 / DSM 1740 / CCUG 13145 / JCM 31913 / LMG 7466 / NCTC 11488 / FDC 602W</strain>
    </source>
</reference>
<dbReference type="InterPro" id="IPR036676">
    <property type="entry name" value="PurM-like_C_sf"/>
</dbReference>
<feature type="binding site" evidence="2">
    <location>
        <position position="199"/>
    </location>
    <ligand>
        <name>Mg(2+)</name>
        <dbReference type="ChEBI" id="CHEBI:18420"/>
        <label>5</label>
    </ligand>
</feature>
<evidence type="ECO:0000259" key="3">
    <source>
        <dbReference type="Pfam" id="PF00586"/>
    </source>
</evidence>
<organism evidence="5">
    <name type="scientific">Wolinella succinogenes (strain ATCC 29543 / DSM 1740 / CCUG 13145 / JCM 31913 / LMG 7466 / NCTC 11488 / FDC 602W)</name>
    <name type="common">Vibrio succinogenes</name>
    <dbReference type="NCBI Taxonomy" id="273121"/>
    <lineage>
        <taxon>Bacteria</taxon>
        <taxon>Pseudomonadati</taxon>
        <taxon>Campylobacterota</taxon>
        <taxon>Epsilonproteobacteria</taxon>
        <taxon>Campylobacterales</taxon>
        <taxon>Helicobacteraceae</taxon>
        <taxon>Wolinella</taxon>
    </lineage>
</organism>
<evidence type="ECO:0000256" key="1">
    <source>
        <dbReference type="ARBA" id="ARBA00022977"/>
    </source>
</evidence>
<feature type="binding site" evidence="2">
    <location>
        <position position="24"/>
    </location>
    <ligand>
        <name>Mg(2+)</name>
        <dbReference type="ChEBI" id="CHEBI:18420"/>
        <label>4</label>
    </ligand>
</feature>
<dbReference type="CDD" id="cd02194">
    <property type="entry name" value="ThiL"/>
    <property type="match status" value="1"/>
</dbReference>
<comment type="miscellaneous">
    <text evidence="2">Reaction mechanism of ThiL seems to utilize a direct, inline transfer of the gamma-phosphate of ATP to TMP rather than a phosphorylated enzyme intermediate.</text>
</comment>
<dbReference type="HOGENOM" id="CLU_046964_1_2_7"/>
<keyword evidence="1 2" id="KW-0784">Thiamine biosynthesis</keyword>
<feature type="binding site" evidence="2">
    <location>
        <position position="196"/>
    </location>
    <ligand>
        <name>Mg(2+)</name>
        <dbReference type="ChEBI" id="CHEBI:18420"/>
        <label>3</label>
    </ligand>
</feature>
<keyword evidence="2" id="KW-0460">Magnesium</keyword>
<comment type="function">
    <text evidence="2">Catalyzes the ATP-dependent phosphorylation of thiamine-monophosphate (TMP) to form thiamine-pyrophosphate (TPP), the active form of vitamin B1.</text>
</comment>
<feature type="domain" description="PurM-like N-terminal" evidence="3">
    <location>
        <begin position="27"/>
        <end position="126"/>
    </location>
</feature>
<dbReference type="Gene3D" id="3.90.650.10">
    <property type="entry name" value="PurM-like C-terminal domain"/>
    <property type="match status" value="1"/>
</dbReference>
<keyword evidence="2 4" id="KW-0418">Kinase</keyword>
<dbReference type="eggNOG" id="COG0611">
    <property type="taxonomic scope" value="Bacteria"/>
</dbReference>
<dbReference type="UniPathway" id="UPA00060">
    <property type="reaction ID" value="UER00142"/>
</dbReference>
<evidence type="ECO:0000313" key="5">
    <source>
        <dbReference type="Proteomes" id="UP000000422"/>
    </source>
</evidence>
<dbReference type="AlphaFoldDB" id="Q7M911"/>
<evidence type="ECO:0000256" key="2">
    <source>
        <dbReference type="HAMAP-Rule" id="MF_02128"/>
    </source>
</evidence>
<comment type="pathway">
    <text evidence="2">Cofactor biosynthesis; thiamine diphosphate biosynthesis; thiamine diphosphate from thiamine phosphate: step 1/1.</text>
</comment>
<dbReference type="InterPro" id="IPR016188">
    <property type="entry name" value="PurM-like_N"/>
</dbReference>
<dbReference type="SUPFAM" id="SSF55326">
    <property type="entry name" value="PurM N-terminal domain-like"/>
    <property type="match status" value="1"/>
</dbReference>
<keyword evidence="2" id="KW-0479">Metal-binding</keyword>
<gene>
    <name evidence="4" type="primary">THIL</name>
    <name evidence="2" type="synonym">thiL</name>
    <name evidence="4" type="ordered locus">WS1272</name>
</gene>
<feature type="binding site" evidence="2">
    <location>
        <position position="65"/>
    </location>
    <ligand>
        <name>Mg(2+)</name>
        <dbReference type="ChEBI" id="CHEBI:18420"/>
        <label>4</label>
    </ligand>
</feature>
<dbReference type="GO" id="GO:0009229">
    <property type="term" value="P:thiamine diphosphate biosynthetic process"/>
    <property type="evidence" value="ECO:0007669"/>
    <property type="project" value="UniProtKB-UniRule"/>
</dbReference>
<dbReference type="STRING" id="273121.WS1272"/>
<dbReference type="SUPFAM" id="SSF56042">
    <property type="entry name" value="PurM C-terminal domain-like"/>
    <property type="match status" value="1"/>
</dbReference>
<feature type="binding site" evidence="2">
    <location>
        <begin position="112"/>
        <end position="113"/>
    </location>
    <ligand>
        <name>ATP</name>
        <dbReference type="ChEBI" id="CHEBI:30616"/>
    </ligand>
</feature>
<dbReference type="GO" id="GO:0009228">
    <property type="term" value="P:thiamine biosynthetic process"/>
    <property type="evidence" value="ECO:0007669"/>
    <property type="project" value="UniProtKB-KW"/>
</dbReference>
<keyword evidence="2 4" id="KW-0808">Transferase</keyword>
<keyword evidence="2" id="KW-0067">ATP-binding</keyword>
<name>Q7M911_WOLSU</name>
<dbReference type="EC" id="2.7.4.16" evidence="2"/>
<feature type="binding site" evidence="2">
    <location>
        <position position="65"/>
    </location>
    <ligand>
        <name>Mg(2+)</name>
        <dbReference type="ChEBI" id="CHEBI:18420"/>
        <label>2</label>
    </ligand>
</feature>
<feature type="binding site" evidence="2">
    <location>
        <position position="113"/>
    </location>
    <ligand>
        <name>Mg(2+)</name>
        <dbReference type="ChEBI" id="CHEBI:18420"/>
        <label>1</label>
    </ligand>
</feature>
<dbReference type="InterPro" id="IPR036921">
    <property type="entry name" value="PurM-like_N_sf"/>
</dbReference>
<accession>Q7M911</accession>
<feature type="binding site" evidence="2">
    <location>
        <position position="65"/>
    </location>
    <ligand>
        <name>Mg(2+)</name>
        <dbReference type="ChEBI" id="CHEBI:18420"/>
        <label>3</label>
    </ligand>
</feature>
<proteinExistence type="inferred from homology"/>
<dbReference type="KEGG" id="wsu:WS1272"/>
<dbReference type="PANTHER" id="PTHR30270">
    <property type="entry name" value="THIAMINE-MONOPHOSPHATE KINASE"/>
    <property type="match status" value="1"/>
</dbReference>
<dbReference type="EMBL" id="BX571660">
    <property type="protein sequence ID" value="CAE10351.1"/>
    <property type="molecule type" value="Genomic_DNA"/>
</dbReference>
<dbReference type="RefSeq" id="WP_011139137.1">
    <property type="nucleotide sequence ID" value="NC_005090.1"/>
</dbReference>
<dbReference type="Proteomes" id="UP000000422">
    <property type="component" value="Chromosome"/>
</dbReference>
<feature type="binding site" evidence="2">
    <location>
        <position position="36"/>
    </location>
    <ligand>
        <name>Mg(2+)</name>
        <dbReference type="ChEBI" id="CHEBI:18420"/>
        <label>2</label>
    </ligand>
</feature>
<feature type="binding site" evidence="2">
    <location>
        <position position="231"/>
    </location>
    <ligand>
        <name>substrate</name>
    </ligand>
</feature>
<dbReference type="InterPro" id="IPR006283">
    <property type="entry name" value="ThiL-like"/>
</dbReference>
<evidence type="ECO:0000313" key="4">
    <source>
        <dbReference type="EMBL" id="CAE10351.1"/>
    </source>
</evidence>
<dbReference type="Pfam" id="PF00586">
    <property type="entry name" value="AIRS"/>
    <property type="match status" value="1"/>
</dbReference>
<keyword evidence="2" id="KW-0547">Nucleotide-binding</keyword>
<feature type="binding site" evidence="2">
    <location>
        <position position="137"/>
    </location>
    <ligand>
        <name>ATP</name>
        <dbReference type="ChEBI" id="CHEBI:30616"/>
    </ligand>
</feature>
<dbReference type="Gene3D" id="3.30.1330.10">
    <property type="entry name" value="PurM-like, N-terminal domain"/>
    <property type="match status" value="1"/>
</dbReference>
<dbReference type="PIRSF" id="PIRSF005303">
    <property type="entry name" value="Thiam_monoph_kin"/>
    <property type="match status" value="1"/>
</dbReference>
<feature type="binding site" evidence="2">
    <location>
        <position position="24"/>
    </location>
    <ligand>
        <name>Mg(2+)</name>
        <dbReference type="ChEBI" id="CHEBI:18420"/>
        <label>3</label>
    </ligand>
</feature>
<dbReference type="GO" id="GO:0009030">
    <property type="term" value="F:thiamine-phosphate kinase activity"/>
    <property type="evidence" value="ECO:0007669"/>
    <property type="project" value="UniProtKB-UniRule"/>
</dbReference>
<comment type="catalytic activity">
    <reaction evidence="2">
        <text>thiamine phosphate + ATP = thiamine diphosphate + ADP</text>
        <dbReference type="Rhea" id="RHEA:15913"/>
        <dbReference type="ChEBI" id="CHEBI:30616"/>
        <dbReference type="ChEBI" id="CHEBI:37575"/>
        <dbReference type="ChEBI" id="CHEBI:58937"/>
        <dbReference type="ChEBI" id="CHEBI:456216"/>
        <dbReference type="EC" id="2.7.4.16"/>
    </reaction>
</comment>
<feature type="binding site" evidence="2">
    <location>
        <position position="43"/>
    </location>
    <ligand>
        <name>substrate</name>
    </ligand>
</feature>
<dbReference type="GO" id="GO:0000287">
    <property type="term" value="F:magnesium ion binding"/>
    <property type="evidence" value="ECO:0007669"/>
    <property type="project" value="UniProtKB-UniRule"/>
</dbReference>
<comment type="caution">
    <text evidence="2">Lacks conserved residue(s) required for the propagation of feature annotation.</text>
</comment>
<sequence>MRDREALLIQTLQKSGASFGIGDDGVRIGELVYAMDAFNEGSHFKRGWMSLEKLAYKALAVNVSDLYAMNAKPLYALLSLSIPRDFSAKEVTSLSLGIAKACEAFGVKLIGGDTILSSLLGFSFTLIGQASKKTLQRRGMKGGDYLAYTGRVGDSLKGLTTLLRGGRLSSQSRFIRPTLRPKLIAEMTPWLRGGMDISDGIFFECERLSRLNHLGFYFTKPLPKRLGRSGEEYEMLLVIPPKNLSKIRRIAQKHRTPLHLFARAKRGSYRAPCLGHHS</sequence>
<keyword evidence="5" id="KW-1185">Reference proteome</keyword>
<dbReference type="HAMAP" id="MF_02128">
    <property type="entry name" value="TMP_kinase"/>
    <property type="match status" value="1"/>
</dbReference>
<feature type="binding site" evidence="2">
    <location>
        <position position="198"/>
    </location>
    <ligand>
        <name>ATP</name>
        <dbReference type="ChEBI" id="CHEBI:30616"/>
    </ligand>
</feature>
<protein>
    <recommendedName>
        <fullName evidence="2">Thiamine-monophosphate kinase</fullName>
        <shortName evidence="2">TMP kinase</shortName>
        <shortName evidence="2">Thiamine-phosphate kinase</shortName>
        <ecNumber evidence="2">2.7.4.16</ecNumber>
    </recommendedName>
</protein>
<dbReference type="PANTHER" id="PTHR30270:SF0">
    <property type="entry name" value="THIAMINE-MONOPHOSPHATE KINASE"/>
    <property type="match status" value="1"/>
</dbReference>
<dbReference type="NCBIfam" id="NF004354">
    <property type="entry name" value="PRK05731.2-3"/>
    <property type="match status" value="1"/>
</dbReference>